<keyword evidence="3" id="KW-0813">Transport</keyword>
<protein>
    <submittedName>
        <fullName evidence="7">TRAP-type C4-dicarboxylate transport system, periplasmic component</fullName>
    </submittedName>
</protein>
<evidence type="ECO:0000256" key="4">
    <source>
        <dbReference type="ARBA" id="ARBA00022729"/>
    </source>
</evidence>
<dbReference type="PANTHER" id="PTHR33376:SF7">
    <property type="entry name" value="C4-DICARBOXYLATE-BINDING PROTEIN DCTB"/>
    <property type="match status" value="1"/>
</dbReference>
<proteinExistence type="inferred from homology"/>
<dbReference type="Proteomes" id="UP000187059">
    <property type="component" value="Chromosome"/>
</dbReference>
<reference evidence="7 8" key="1">
    <citation type="submission" date="2016-04" db="EMBL/GenBank/DDBJ databases">
        <title>Deep-sea bacteria in the southern Pacific.</title>
        <authorList>
            <person name="Tang K."/>
        </authorList>
    </citation>
    <scope>NUCLEOTIDE SEQUENCE [LARGE SCALE GENOMIC DNA]</scope>
    <source>
        <strain evidence="7 8">JLT2014</strain>
    </source>
</reference>
<comment type="similarity">
    <text evidence="2">Belongs to the bacterial solute-binding protein 7 family.</text>
</comment>
<dbReference type="KEGG" id="paby:Ga0080574_TMP2109"/>
<dbReference type="NCBIfam" id="NF037995">
    <property type="entry name" value="TRAP_S1"/>
    <property type="match status" value="1"/>
</dbReference>
<keyword evidence="8" id="KW-1185">Reference proteome</keyword>
<dbReference type="STRING" id="1250539.Ga0080574_TMP2109"/>
<dbReference type="GO" id="GO:0042597">
    <property type="term" value="C:periplasmic space"/>
    <property type="evidence" value="ECO:0007669"/>
    <property type="project" value="UniProtKB-SubCell"/>
</dbReference>
<dbReference type="Pfam" id="PF03480">
    <property type="entry name" value="DctP"/>
    <property type="match status" value="1"/>
</dbReference>
<evidence type="ECO:0000256" key="6">
    <source>
        <dbReference type="SAM" id="SignalP"/>
    </source>
</evidence>
<sequence precursor="true">MQKRLHKLIGLFAGTAIVGMASAASADRLMYNTFMPPLAIEAVEAQAFFEDLSETTGGDLSAQVFVGGQMLGGNATLGGIRDGVVDGGFIVPTLNSSEIPHVAMLPELLPFADDFWAAAGATNETMMLNCAECIADLEHQNAVWLGGHAASPWYLMCAEPIEQFSDLSGRKIRVTGGFAVRLINALGAVPVSLPASEVGPALQQGQVDCAVGNLAWLETLGLIDSVSSIVDQPIGSYHGLGEFVFNKGSVDRLDPANREALLSKIPGRIAQITKTYADQEASARTAGKEKGIVFWQPDDAYNEAMEDFRSRELDAVAADIVKLGGSADAEAIVRQHIETLERWKGLVADVEGDPEAFAELLEREVFSKLGQ</sequence>
<comment type="subcellular location">
    <subcellularLocation>
        <location evidence="1">Periplasm</location>
    </subcellularLocation>
</comment>
<organism evidence="7 8">
    <name type="scientific">Salipiger abyssi</name>
    <dbReference type="NCBI Taxonomy" id="1250539"/>
    <lineage>
        <taxon>Bacteria</taxon>
        <taxon>Pseudomonadati</taxon>
        <taxon>Pseudomonadota</taxon>
        <taxon>Alphaproteobacteria</taxon>
        <taxon>Rhodobacterales</taxon>
        <taxon>Roseobacteraceae</taxon>
        <taxon>Salipiger</taxon>
    </lineage>
</organism>
<accession>A0A1P8USR0</accession>
<dbReference type="PANTHER" id="PTHR33376">
    <property type="match status" value="1"/>
</dbReference>
<dbReference type="Gene3D" id="3.40.190.170">
    <property type="entry name" value="Bacterial extracellular solute-binding protein, family 7"/>
    <property type="match status" value="1"/>
</dbReference>
<gene>
    <name evidence="7" type="ORF">Ga0080574_TMP2109</name>
</gene>
<feature type="signal peptide" evidence="6">
    <location>
        <begin position="1"/>
        <end position="26"/>
    </location>
</feature>
<dbReference type="EMBL" id="CP015093">
    <property type="protein sequence ID" value="APZ52443.1"/>
    <property type="molecule type" value="Genomic_DNA"/>
</dbReference>
<dbReference type="RefSeq" id="WP_076698586.1">
    <property type="nucleotide sequence ID" value="NZ_CP015093.1"/>
</dbReference>
<keyword evidence="4 6" id="KW-0732">Signal</keyword>
<dbReference type="OrthoDB" id="9769667at2"/>
<evidence type="ECO:0000256" key="5">
    <source>
        <dbReference type="ARBA" id="ARBA00022764"/>
    </source>
</evidence>
<evidence type="ECO:0000256" key="1">
    <source>
        <dbReference type="ARBA" id="ARBA00004418"/>
    </source>
</evidence>
<dbReference type="GO" id="GO:0055085">
    <property type="term" value="P:transmembrane transport"/>
    <property type="evidence" value="ECO:0007669"/>
    <property type="project" value="InterPro"/>
</dbReference>
<dbReference type="SUPFAM" id="SSF53850">
    <property type="entry name" value="Periplasmic binding protein-like II"/>
    <property type="match status" value="1"/>
</dbReference>
<evidence type="ECO:0000256" key="3">
    <source>
        <dbReference type="ARBA" id="ARBA00022448"/>
    </source>
</evidence>
<dbReference type="AlphaFoldDB" id="A0A1P8USR0"/>
<dbReference type="InterPro" id="IPR038404">
    <property type="entry name" value="TRAP_DctP_sf"/>
</dbReference>
<evidence type="ECO:0000313" key="7">
    <source>
        <dbReference type="EMBL" id="APZ52443.1"/>
    </source>
</evidence>
<keyword evidence="5" id="KW-0574">Periplasm</keyword>
<name>A0A1P8USR0_9RHOB</name>
<feature type="chain" id="PRO_5012772081" evidence="6">
    <location>
        <begin position="27"/>
        <end position="371"/>
    </location>
</feature>
<dbReference type="InterPro" id="IPR018389">
    <property type="entry name" value="DctP_fam"/>
</dbReference>
<evidence type="ECO:0000256" key="2">
    <source>
        <dbReference type="ARBA" id="ARBA00009023"/>
    </source>
</evidence>
<evidence type="ECO:0000313" key="8">
    <source>
        <dbReference type="Proteomes" id="UP000187059"/>
    </source>
</evidence>